<accession>A0A6M3K1Z7</accession>
<protein>
    <submittedName>
        <fullName evidence="1">Uncharacterized protein</fullName>
    </submittedName>
</protein>
<evidence type="ECO:0000313" key="2">
    <source>
        <dbReference type="EMBL" id="QJA85387.1"/>
    </source>
</evidence>
<dbReference type="AlphaFoldDB" id="A0A6M3K1Z7"/>
<sequence length="126" mass="14819">MDDKTKRAILKEFDFRVRRIAAVVAVKDYGVVVPENRYQVIWGADDTARLILDIATMEEPIMEIPADWWQHFKQRWFRGWLTRKFPVKTKWIGAEHKFPELSIPDSLLGKEFVHLAIINPQKESPS</sequence>
<reference evidence="1" key="1">
    <citation type="submission" date="2020-03" db="EMBL/GenBank/DDBJ databases">
        <title>The deep terrestrial virosphere.</title>
        <authorList>
            <person name="Holmfeldt K."/>
            <person name="Nilsson E."/>
            <person name="Simone D."/>
            <person name="Lopez-Fernandez M."/>
            <person name="Wu X."/>
            <person name="de Brujin I."/>
            <person name="Lundin D."/>
            <person name="Andersson A."/>
            <person name="Bertilsson S."/>
            <person name="Dopson M."/>
        </authorList>
    </citation>
    <scope>NUCLEOTIDE SEQUENCE</scope>
    <source>
        <strain evidence="1">MM415A01811</strain>
        <strain evidence="2">MM415B02227</strain>
    </source>
</reference>
<proteinExistence type="predicted"/>
<dbReference type="EMBL" id="MT142571">
    <property type="protein sequence ID" value="QJA85387.1"/>
    <property type="molecule type" value="Genomic_DNA"/>
</dbReference>
<name>A0A6M3K1Z7_9ZZZZ</name>
<organism evidence="1">
    <name type="scientific">viral metagenome</name>
    <dbReference type="NCBI Taxonomy" id="1070528"/>
    <lineage>
        <taxon>unclassified sequences</taxon>
        <taxon>metagenomes</taxon>
        <taxon>organismal metagenomes</taxon>
    </lineage>
</organism>
<dbReference type="EMBL" id="MT142157">
    <property type="protein sequence ID" value="QJA75342.1"/>
    <property type="molecule type" value="Genomic_DNA"/>
</dbReference>
<gene>
    <name evidence="1" type="ORF">MM415A01811_0005</name>
    <name evidence="2" type="ORF">MM415B02227_0003</name>
</gene>
<evidence type="ECO:0000313" key="1">
    <source>
        <dbReference type="EMBL" id="QJA75342.1"/>
    </source>
</evidence>